<evidence type="ECO:0000313" key="2">
    <source>
        <dbReference type="Proteomes" id="UP001165960"/>
    </source>
</evidence>
<dbReference type="Proteomes" id="UP001165960">
    <property type="component" value="Unassembled WGS sequence"/>
</dbReference>
<sequence length="922" mass="103298">MLAQIGKRLGPLEFKLLTRKPNKSLSASQNYFAEVFSLENWRSKHKHMCSKLFSSNRRILDASDVNKSGFVEKDGLDQAIQTILQLSIEEDLKQASNSRHVLSGTHLGYIRTIQALLGKILTPERPHNLKLLLDTEILSKCTSDLFRADLAELIAQAALRQNAFKHFNNYGPPFQDLVKQLIIGKPDHIAEPILKDILAQFAEPHKRQAFKVTYQMAVHCFQNTPSLDARSSLVTKMLTTGQMASSGANGYMLRSKISQALDSRSKLDFDVAMNLSCGISLAREVYLLLIRLCEIHAEDALLIEVFGRLLEENYGPSLQASISAIRACERLAGLPSSTPDTSPNTLAHHIRAIAAKTPYYFPILIACFTRISSGPDDTKILELKAFLAELASSRAPIEHFNSLLAAFGVLGDLVAMRNVLEVMTAHPNESSLYKLLHYHNFNHQPSQAILLFRSLTGERQSARLKHLQPVTPTPTSFALVMCAASQLRSLVMMKEYWQRCTALGPNLSMICYKKAVTAIQDFLSPAACKAADWQDCDEALRVLSDILDDMEAHASGCTWDIYELALKAHANYLLIRLESKHKPSHLPMLRIYSQYIASQSCSPSPSVYVFMISALAECVSRTPLLAPQILSDTKLLAKDMLKLGVTPTCEIFDALFLLAGTANDSSQLELFYRQFISFKTSAPTQELDHLIHPFNTYLRFCRADLETIKKILDEMEDSSVYPTYKTFMHIFQRFLASNPPTEDVWGLLALLKDNLNSRNIPSYQHSHYGTDKHIGGPILVKVKLLKLITTFFHQTGGATSVDQAGDYILDMLDANSKTPITMTKFHVHVIKLIMSPTKATPHDPTPVVAKWLAQLLALQVDPNTHIRAQEPLWSLADANPPKTVPWPVHINLKRMLQWAHNHRGTIPCDKELLQACNSHQHR</sequence>
<accession>A0ACC2TS21</accession>
<name>A0ACC2TS21_9FUNG</name>
<protein>
    <submittedName>
        <fullName evidence="1">Uncharacterized protein</fullName>
    </submittedName>
</protein>
<dbReference type="EMBL" id="QTSX02002209">
    <property type="protein sequence ID" value="KAJ9077271.1"/>
    <property type="molecule type" value="Genomic_DNA"/>
</dbReference>
<reference evidence="1" key="1">
    <citation type="submission" date="2022-04" db="EMBL/GenBank/DDBJ databases">
        <title>Genome of the entomopathogenic fungus Entomophthora muscae.</title>
        <authorList>
            <person name="Elya C."/>
            <person name="Lovett B.R."/>
            <person name="Lee E."/>
            <person name="Macias A.M."/>
            <person name="Hajek A.E."/>
            <person name="De Bivort B.L."/>
            <person name="Kasson M.T."/>
            <person name="De Fine Licht H.H."/>
            <person name="Stajich J.E."/>
        </authorList>
    </citation>
    <scope>NUCLEOTIDE SEQUENCE</scope>
    <source>
        <strain evidence="1">Berkeley</strain>
    </source>
</reference>
<proteinExistence type="predicted"/>
<gene>
    <name evidence="1" type="ORF">DSO57_1018344</name>
</gene>
<evidence type="ECO:0000313" key="1">
    <source>
        <dbReference type="EMBL" id="KAJ9077271.1"/>
    </source>
</evidence>
<comment type="caution">
    <text evidence="1">The sequence shown here is derived from an EMBL/GenBank/DDBJ whole genome shotgun (WGS) entry which is preliminary data.</text>
</comment>
<organism evidence="1 2">
    <name type="scientific">Entomophthora muscae</name>
    <dbReference type="NCBI Taxonomy" id="34485"/>
    <lineage>
        <taxon>Eukaryota</taxon>
        <taxon>Fungi</taxon>
        <taxon>Fungi incertae sedis</taxon>
        <taxon>Zoopagomycota</taxon>
        <taxon>Entomophthoromycotina</taxon>
        <taxon>Entomophthoromycetes</taxon>
        <taxon>Entomophthorales</taxon>
        <taxon>Entomophthoraceae</taxon>
        <taxon>Entomophthora</taxon>
    </lineage>
</organism>
<keyword evidence="2" id="KW-1185">Reference proteome</keyword>